<gene>
    <name evidence="1" type="ORF">NNL22_03495</name>
</gene>
<organism evidence="1 2">
    <name type="scientific">Alkalimarinus sediminis</name>
    <dbReference type="NCBI Taxonomy" id="1632866"/>
    <lineage>
        <taxon>Bacteria</taxon>
        <taxon>Pseudomonadati</taxon>
        <taxon>Pseudomonadota</taxon>
        <taxon>Gammaproteobacteria</taxon>
        <taxon>Alteromonadales</taxon>
        <taxon>Alteromonadaceae</taxon>
        <taxon>Alkalimarinus</taxon>
    </lineage>
</organism>
<dbReference type="PROSITE" id="PS51257">
    <property type="entry name" value="PROKAR_LIPOPROTEIN"/>
    <property type="match status" value="1"/>
</dbReference>
<evidence type="ECO:0008006" key="3">
    <source>
        <dbReference type="Google" id="ProtNLM"/>
    </source>
</evidence>
<dbReference type="KEGG" id="asem:NNL22_03495"/>
<dbReference type="RefSeq" id="WP_251810503.1">
    <property type="nucleotide sequence ID" value="NZ_CP101527.1"/>
</dbReference>
<proteinExistence type="predicted"/>
<dbReference type="InterPro" id="IPR011990">
    <property type="entry name" value="TPR-like_helical_dom_sf"/>
</dbReference>
<name>A0A9E8HLR3_9ALTE</name>
<sequence>MNGRVVVVFLSLLMLQGCGVGWGLSAVSYGALQVSVAAEDVRKRAEATNAMEPELIDTSIEAISQNKVLDAERAYLHIYEDKSNPDNVRAQALYQNGLMYGVPTHKHYSKERAMMYFEKVMEEFPHSDQNLEVSKRIAELQDPSKKPAYYEPNKMLLIPNTPASK</sequence>
<reference evidence="1" key="1">
    <citation type="submission" date="2022-07" db="EMBL/GenBank/DDBJ databases">
        <title>Alkalimarinus sp. nov., isolated from gut of a Alitta virens.</title>
        <authorList>
            <person name="Yang A.I."/>
            <person name="Shin N.-R."/>
        </authorList>
    </citation>
    <scope>NUCLEOTIDE SEQUENCE</scope>
    <source>
        <strain evidence="1">FA028</strain>
    </source>
</reference>
<dbReference type="EMBL" id="CP101527">
    <property type="protein sequence ID" value="UZW75672.1"/>
    <property type="molecule type" value="Genomic_DNA"/>
</dbReference>
<dbReference type="AlphaFoldDB" id="A0A9E8HLR3"/>
<accession>A0A9E8HLR3</accession>
<evidence type="ECO:0000313" key="1">
    <source>
        <dbReference type="EMBL" id="UZW75672.1"/>
    </source>
</evidence>
<keyword evidence="2" id="KW-1185">Reference proteome</keyword>
<protein>
    <recommendedName>
        <fullName evidence="3">Lipoprotein</fullName>
    </recommendedName>
</protein>
<dbReference type="Proteomes" id="UP001164472">
    <property type="component" value="Chromosome"/>
</dbReference>
<evidence type="ECO:0000313" key="2">
    <source>
        <dbReference type="Proteomes" id="UP001164472"/>
    </source>
</evidence>
<dbReference type="Gene3D" id="1.25.40.10">
    <property type="entry name" value="Tetratricopeptide repeat domain"/>
    <property type="match status" value="1"/>
</dbReference>